<dbReference type="InterPro" id="IPR051542">
    <property type="entry name" value="Hydrogenase_cytochrome"/>
</dbReference>
<keyword evidence="5 6" id="KW-0472">Membrane</keyword>
<dbReference type="Gene3D" id="1.20.950.20">
    <property type="entry name" value="Transmembrane di-heme cytochromes, Chain C"/>
    <property type="match status" value="1"/>
</dbReference>
<feature type="transmembrane region" description="Helical" evidence="6">
    <location>
        <begin position="95"/>
        <end position="115"/>
    </location>
</feature>
<sequence>MKVEVHIWDWPLRLFHWLLVVAVVGAYATGKLGGNLTDWHARFGSLILGLLVFRLIWGFIGTTHARFASFFPTFSRLVDYVKGEWQGVGHNPAGAIAIIALLAVLSFMAVTGLFANDDIAFEGPLFHAIDKEFSDKLSGWHLYAVNILLGLVAVHVTAIVLYQRLKKTNLVGAMLTGKKQLPRSLAPSPIKPVGPFRFVITLLIAVTVVWGVWSGGFVNYLAPLASFQTATANPKT</sequence>
<comment type="subcellular location">
    <subcellularLocation>
        <location evidence="1">Cell membrane</location>
        <topology evidence="1">Multi-pass membrane protein</topology>
    </subcellularLocation>
</comment>
<protein>
    <submittedName>
        <fullName evidence="8">Cytochrome B</fullName>
    </submittedName>
</protein>
<evidence type="ECO:0000256" key="4">
    <source>
        <dbReference type="ARBA" id="ARBA00022989"/>
    </source>
</evidence>
<proteinExistence type="predicted"/>
<feature type="transmembrane region" description="Helical" evidence="6">
    <location>
        <begin position="198"/>
        <end position="222"/>
    </location>
</feature>
<feature type="domain" description="Cytochrome b561 bacterial/Ni-hydrogenase" evidence="7">
    <location>
        <begin position="8"/>
        <end position="177"/>
    </location>
</feature>
<dbReference type="InterPro" id="IPR016174">
    <property type="entry name" value="Di-haem_cyt_TM"/>
</dbReference>
<keyword evidence="2" id="KW-1003">Cell membrane</keyword>
<dbReference type="PANTHER" id="PTHR30485:SF2">
    <property type="entry name" value="BLL0597 PROTEIN"/>
    <property type="match status" value="1"/>
</dbReference>
<keyword evidence="4 6" id="KW-1133">Transmembrane helix</keyword>
<keyword evidence="9" id="KW-1185">Reference proteome</keyword>
<dbReference type="OrthoDB" id="196472at2"/>
<dbReference type="GO" id="GO:0020037">
    <property type="term" value="F:heme binding"/>
    <property type="evidence" value="ECO:0007669"/>
    <property type="project" value="TreeGrafter"/>
</dbReference>
<evidence type="ECO:0000256" key="3">
    <source>
        <dbReference type="ARBA" id="ARBA00022692"/>
    </source>
</evidence>
<dbReference type="Pfam" id="PF01292">
    <property type="entry name" value="Ni_hydr_CYTB"/>
    <property type="match status" value="1"/>
</dbReference>
<evidence type="ECO:0000313" key="8">
    <source>
        <dbReference type="EMBL" id="AMK79258.1"/>
    </source>
</evidence>
<dbReference type="GO" id="GO:0009055">
    <property type="term" value="F:electron transfer activity"/>
    <property type="evidence" value="ECO:0007669"/>
    <property type="project" value="InterPro"/>
</dbReference>
<dbReference type="Proteomes" id="UP000030512">
    <property type="component" value="Chromosome"/>
</dbReference>
<gene>
    <name evidence="8" type="ORF">JT25_022690</name>
</gene>
<dbReference type="SUPFAM" id="SSF81342">
    <property type="entry name" value="Transmembrane di-heme cytochromes"/>
    <property type="match status" value="1"/>
</dbReference>
<keyword evidence="3 6" id="KW-0812">Transmembrane</keyword>
<evidence type="ECO:0000259" key="7">
    <source>
        <dbReference type="Pfam" id="PF01292"/>
    </source>
</evidence>
<feature type="transmembrane region" description="Helical" evidence="6">
    <location>
        <begin position="12"/>
        <end position="29"/>
    </location>
</feature>
<dbReference type="PANTHER" id="PTHR30485">
    <property type="entry name" value="NI/FE-HYDROGENASE 1 B-TYPE CYTOCHROME SUBUNIT"/>
    <property type="match status" value="1"/>
</dbReference>
<feature type="transmembrane region" description="Helical" evidence="6">
    <location>
        <begin position="41"/>
        <end position="60"/>
    </location>
</feature>
<dbReference type="GO" id="GO:0005886">
    <property type="term" value="C:plasma membrane"/>
    <property type="evidence" value="ECO:0007669"/>
    <property type="project" value="UniProtKB-SubCell"/>
</dbReference>
<dbReference type="STRING" id="1538553.JT25_022690"/>
<organism evidence="8 9">
    <name type="scientific">Methylomonas denitrificans</name>
    <dbReference type="NCBI Taxonomy" id="1538553"/>
    <lineage>
        <taxon>Bacteria</taxon>
        <taxon>Pseudomonadati</taxon>
        <taxon>Pseudomonadota</taxon>
        <taxon>Gammaproteobacteria</taxon>
        <taxon>Methylococcales</taxon>
        <taxon>Methylococcaceae</taxon>
        <taxon>Methylomonas</taxon>
    </lineage>
</organism>
<evidence type="ECO:0000313" key="9">
    <source>
        <dbReference type="Proteomes" id="UP000030512"/>
    </source>
</evidence>
<reference evidence="8 9" key="1">
    <citation type="journal article" date="2015" name="Environ. Microbiol.">
        <title>Methane oxidation coupled to nitrate reduction under hypoxia by the Gammaproteobacterium Methylomonas denitrificans, sp. nov. type strain FJG1.</title>
        <authorList>
            <person name="Kits K.D."/>
            <person name="Klotz M.G."/>
            <person name="Stein L.Y."/>
        </authorList>
    </citation>
    <scope>NUCLEOTIDE SEQUENCE [LARGE SCALE GENOMIC DNA]</scope>
    <source>
        <strain evidence="8 9">FJG1</strain>
    </source>
</reference>
<evidence type="ECO:0000256" key="1">
    <source>
        <dbReference type="ARBA" id="ARBA00004651"/>
    </source>
</evidence>
<name>A0A140E784_9GAMM</name>
<evidence type="ECO:0000256" key="2">
    <source>
        <dbReference type="ARBA" id="ARBA00022475"/>
    </source>
</evidence>
<dbReference type="RefSeq" id="WP_036278939.1">
    <property type="nucleotide sequence ID" value="NZ_CP014476.1"/>
</dbReference>
<feature type="transmembrane region" description="Helical" evidence="6">
    <location>
        <begin position="140"/>
        <end position="162"/>
    </location>
</feature>
<evidence type="ECO:0000256" key="6">
    <source>
        <dbReference type="SAM" id="Phobius"/>
    </source>
</evidence>
<dbReference type="KEGG" id="mdn:JT25_022690"/>
<evidence type="ECO:0000256" key="5">
    <source>
        <dbReference type="ARBA" id="ARBA00023136"/>
    </source>
</evidence>
<dbReference type="EMBL" id="CP014476">
    <property type="protein sequence ID" value="AMK79258.1"/>
    <property type="molecule type" value="Genomic_DNA"/>
</dbReference>
<dbReference type="InterPro" id="IPR011577">
    <property type="entry name" value="Cyt_b561_bac/Ni-Hgenase"/>
</dbReference>
<accession>A0A140E784</accession>
<dbReference type="GO" id="GO:0022904">
    <property type="term" value="P:respiratory electron transport chain"/>
    <property type="evidence" value="ECO:0007669"/>
    <property type="project" value="InterPro"/>
</dbReference>
<dbReference type="AlphaFoldDB" id="A0A140E784"/>